<evidence type="ECO:0000256" key="1">
    <source>
        <dbReference type="ARBA" id="ARBA00022723"/>
    </source>
</evidence>
<dbReference type="Pfam" id="PF00643">
    <property type="entry name" value="zf-B_box"/>
    <property type="match status" value="1"/>
</dbReference>
<evidence type="ECO:0000313" key="8">
    <source>
        <dbReference type="Proteomes" id="UP000027138"/>
    </source>
</evidence>
<dbReference type="GO" id="GO:0008270">
    <property type="term" value="F:zinc ion binding"/>
    <property type="evidence" value="ECO:0007669"/>
    <property type="project" value="UniProtKB-KW"/>
</dbReference>
<dbReference type="InterPro" id="IPR000315">
    <property type="entry name" value="Znf_B-box"/>
</dbReference>
<dbReference type="AlphaFoldDB" id="A0A067JDM2"/>
<proteinExistence type="predicted"/>
<evidence type="ECO:0000256" key="3">
    <source>
        <dbReference type="ARBA" id="ARBA00022833"/>
    </source>
</evidence>
<keyword evidence="2 4" id="KW-0863">Zinc-finger</keyword>
<sequence length="249" mass="27439">MRKCELCDSLAKMFCESDQASLCWDCDAKVHGANFLVAKHSRTLLCHLCQSFTPWTAAGPKLSPIVSLCDNCVKDSSCREERVNGDDKGGDDDDDDDETDEDDESGDDENDENGDGGDDEEEENQVVPLSSTAISSSNSDQENFTRIYNGQTQDTSQSGIAFSLKRVRETAESDLQQRCVSLLSEENKNTNMSTSRPLKGYKTTQNELQKPKVVEDSKSTTAVFDVCKLNKETGVVNGISSNNYIQRAN</sequence>
<dbReference type="PANTHER" id="PTHR31717:SF60">
    <property type="entry name" value="B-BOX TYPE ZINC FINGER FAMILY PROTEIN"/>
    <property type="match status" value="1"/>
</dbReference>
<accession>A0A067JDM2</accession>
<organism evidence="7 8">
    <name type="scientific">Jatropha curcas</name>
    <name type="common">Barbados nut</name>
    <dbReference type="NCBI Taxonomy" id="180498"/>
    <lineage>
        <taxon>Eukaryota</taxon>
        <taxon>Viridiplantae</taxon>
        <taxon>Streptophyta</taxon>
        <taxon>Embryophyta</taxon>
        <taxon>Tracheophyta</taxon>
        <taxon>Spermatophyta</taxon>
        <taxon>Magnoliopsida</taxon>
        <taxon>eudicotyledons</taxon>
        <taxon>Gunneridae</taxon>
        <taxon>Pentapetalae</taxon>
        <taxon>rosids</taxon>
        <taxon>fabids</taxon>
        <taxon>Malpighiales</taxon>
        <taxon>Euphorbiaceae</taxon>
        <taxon>Crotonoideae</taxon>
        <taxon>Jatropheae</taxon>
        <taxon>Jatropha</taxon>
    </lineage>
</organism>
<dbReference type="OrthoDB" id="153872at2759"/>
<feature type="compositionally biased region" description="Acidic residues" evidence="5">
    <location>
        <begin position="89"/>
        <end position="124"/>
    </location>
</feature>
<dbReference type="SMART" id="SM00336">
    <property type="entry name" value="BBOX"/>
    <property type="match status" value="1"/>
</dbReference>
<dbReference type="EMBL" id="KK915662">
    <property type="protein sequence ID" value="KDP20858.1"/>
    <property type="molecule type" value="Genomic_DNA"/>
</dbReference>
<keyword evidence="8" id="KW-1185">Reference proteome</keyword>
<feature type="compositionally biased region" description="Polar residues" evidence="5">
    <location>
        <begin position="127"/>
        <end position="140"/>
    </location>
</feature>
<evidence type="ECO:0000313" key="7">
    <source>
        <dbReference type="EMBL" id="KDP20858.1"/>
    </source>
</evidence>
<feature type="region of interest" description="Disordered" evidence="5">
    <location>
        <begin position="80"/>
        <end position="140"/>
    </location>
</feature>
<feature type="domain" description="B box-type" evidence="6">
    <location>
        <begin position="1"/>
        <end position="45"/>
    </location>
</feature>
<dbReference type="Proteomes" id="UP000027138">
    <property type="component" value="Unassembled WGS sequence"/>
</dbReference>
<dbReference type="CDD" id="cd19821">
    <property type="entry name" value="Bbox1_BBX-like"/>
    <property type="match status" value="1"/>
</dbReference>
<keyword evidence="3" id="KW-0862">Zinc</keyword>
<name>A0A067JDM2_JATCU</name>
<evidence type="ECO:0000256" key="4">
    <source>
        <dbReference type="PROSITE-ProRule" id="PRU00024"/>
    </source>
</evidence>
<reference evidence="7 8" key="1">
    <citation type="journal article" date="2014" name="PLoS ONE">
        <title>Global Analysis of Gene Expression Profiles in Physic Nut (Jatropha curcas L.) Seedlings Exposed to Salt Stress.</title>
        <authorList>
            <person name="Zhang L."/>
            <person name="Zhang C."/>
            <person name="Wu P."/>
            <person name="Chen Y."/>
            <person name="Li M."/>
            <person name="Jiang H."/>
            <person name="Wu G."/>
        </authorList>
    </citation>
    <scope>NUCLEOTIDE SEQUENCE [LARGE SCALE GENOMIC DNA]</scope>
    <source>
        <strain evidence="8">cv. GZQX0401</strain>
        <tissue evidence="7">Young leaves</tissue>
    </source>
</reference>
<evidence type="ECO:0000256" key="5">
    <source>
        <dbReference type="SAM" id="MobiDB-lite"/>
    </source>
</evidence>
<evidence type="ECO:0000259" key="6">
    <source>
        <dbReference type="PROSITE" id="PS50119"/>
    </source>
</evidence>
<dbReference type="InterPro" id="IPR049808">
    <property type="entry name" value="CONSTANS-like_Bbox1"/>
</dbReference>
<dbReference type="PROSITE" id="PS50119">
    <property type="entry name" value="ZF_BBOX"/>
    <property type="match status" value="1"/>
</dbReference>
<dbReference type="KEGG" id="jcu:105649433"/>
<dbReference type="PANTHER" id="PTHR31717">
    <property type="entry name" value="ZINC FINGER PROTEIN CONSTANS-LIKE 10"/>
    <property type="match status" value="1"/>
</dbReference>
<protein>
    <recommendedName>
        <fullName evidence="6">B box-type domain-containing protein</fullName>
    </recommendedName>
</protein>
<gene>
    <name evidence="7" type="ORF">JCGZ_21329</name>
</gene>
<evidence type="ECO:0000256" key="2">
    <source>
        <dbReference type="ARBA" id="ARBA00022771"/>
    </source>
</evidence>
<keyword evidence="1" id="KW-0479">Metal-binding</keyword>